<evidence type="ECO:0008006" key="4">
    <source>
        <dbReference type="Google" id="ProtNLM"/>
    </source>
</evidence>
<dbReference type="Proteomes" id="UP001605036">
    <property type="component" value="Unassembled WGS sequence"/>
</dbReference>
<sequence length="91" mass="10448">MFVVTAVSLLYPDASRMECLWVNRRRQSDGWRYVSGRGPRRSGSIGAVHPSSLQPRKGVHVQQGARGQRDSGRRRPMMRVFSYTCRQRLVT</sequence>
<evidence type="ECO:0000256" key="1">
    <source>
        <dbReference type="SAM" id="MobiDB-lite"/>
    </source>
</evidence>
<keyword evidence="3" id="KW-1185">Reference proteome</keyword>
<feature type="region of interest" description="Disordered" evidence="1">
    <location>
        <begin position="33"/>
        <end position="75"/>
    </location>
</feature>
<dbReference type="EMBL" id="JBHFFA010000001">
    <property type="protein sequence ID" value="KAL2654251.1"/>
    <property type="molecule type" value="Genomic_DNA"/>
</dbReference>
<name>A0ABD1ZT56_9MARC</name>
<gene>
    <name evidence="2" type="ORF">R1flu_022379</name>
</gene>
<evidence type="ECO:0000313" key="2">
    <source>
        <dbReference type="EMBL" id="KAL2654251.1"/>
    </source>
</evidence>
<protein>
    <recommendedName>
        <fullName evidence="4">Secreted protein</fullName>
    </recommendedName>
</protein>
<evidence type="ECO:0000313" key="3">
    <source>
        <dbReference type="Proteomes" id="UP001605036"/>
    </source>
</evidence>
<reference evidence="2 3" key="1">
    <citation type="submission" date="2024-09" db="EMBL/GenBank/DDBJ databases">
        <title>Chromosome-scale assembly of Riccia fluitans.</title>
        <authorList>
            <person name="Paukszto L."/>
            <person name="Sawicki J."/>
            <person name="Karawczyk K."/>
            <person name="Piernik-Szablinska J."/>
            <person name="Szczecinska M."/>
            <person name="Mazdziarz M."/>
        </authorList>
    </citation>
    <scope>NUCLEOTIDE SEQUENCE [LARGE SCALE GENOMIC DNA]</scope>
    <source>
        <strain evidence="2">Rf_01</strain>
        <tissue evidence="2">Aerial parts of the thallus</tissue>
    </source>
</reference>
<dbReference type="AlphaFoldDB" id="A0ABD1ZT56"/>
<feature type="compositionally biased region" description="Low complexity" evidence="1">
    <location>
        <begin position="35"/>
        <end position="44"/>
    </location>
</feature>
<proteinExistence type="predicted"/>
<organism evidence="2 3">
    <name type="scientific">Riccia fluitans</name>
    <dbReference type="NCBI Taxonomy" id="41844"/>
    <lineage>
        <taxon>Eukaryota</taxon>
        <taxon>Viridiplantae</taxon>
        <taxon>Streptophyta</taxon>
        <taxon>Embryophyta</taxon>
        <taxon>Marchantiophyta</taxon>
        <taxon>Marchantiopsida</taxon>
        <taxon>Marchantiidae</taxon>
        <taxon>Marchantiales</taxon>
        <taxon>Ricciaceae</taxon>
        <taxon>Riccia</taxon>
    </lineage>
</organism>
<accession>A0ABD1ZT56</accession>
<comment type="caution">
    <text evidence="2">The sequence shown here is derived from an EMBL/GenBank/DDBJ whole genome shotgun (WGS) entry which is preliminary data.</text>
</comment>